<dbReference type="InterPro" id="IPR022776">
    <property type="entry name" value="TRM13/UPF0224_CHHC_Znf_dom"/>
</dbReference>
<feature type="domain" description="CHHC U11-48K-type" evidence="4">
    <location>
        <begin position="43"/>
        <end position="70"/>
    </location>
</feature>
<organism evidence="5 6">
    <name type="scientific">Ceratina calcarata</name>
    <dbReference type="NCBI Taxonomy" id="156304"/>
    <lineage>
        <taxon>Eukaryota</taxon>
        <taxon>Metazoa</taxon>
        <taxon>Ecdysozoa</taxon>
        <taxon>Arthropoda</taxon>
        <taxon>Hexapoda</taxon>
        <taxon>Insecta</taxon>
        <taxon>Pterygota</taxon>
        <taxon>Neoptera</taxon>
        <taxon>Endopterygota</taxon>
        <taxon>Hymenoptera</taxon>
        <taxon>Apocrita</taxon>
        <taxon>Aculeata</taxon>
        <taxon>Apoidea</taxon>
        <taxon>Anthophila</taxon>
        <taxon>Apidae</taxon>
        <taxon>Ceratina</taxon>
        <taxon>Zadontomerus</taxon>
    </lineage>
</organism>
<dbReference type="GeneID" id="108624041"/>
<dbReference type="PROSITE" id="PS51800">
    <property type="entry name" value="ZF_CHHC_U11_48K"/>
    <property type="match status" value="1"/>
</dbReference>
<keyword evidence="5" id="KW-1185">Reference proteome</keyword>
<evidence type="ECO:0000259" key="4">
    <source>
        <dbReference type="PROSITE" id="PS51800"/>
    </source>
</evidence>
<gene>
    <name evidence="6" type="primary">LOC108624041</name>
</gene>
<evidence type="ECO:0000256" key="1">
    <source>
        <dbReference type="ARBA" id="ARBA00022723"/>
    </source>
</evidence>
<evidence type="ECO:0000313" key="6">
    <source>
        <dbReference type="RefSeq" id="XP_017878491.1"/>
    </source>
</evidence>
<proteinExistence type="predicted"/>
<evidence type="ECO:0000256" key="3">
    <source>
        <dbReference type="ARBA" id="ARBA00022833"/>
    </source>
</evidence>
<accession>A0AAJ7IWU8</accession>
<sequence>MFSNSQKLNDHVVKCPYDNHLISRSRIQKHLVKCEKRFPTNYKVMCPYDATHRIFEHELKEHVLTCLSRGALWPESFCSATGDHGSLNFDLYTDCSSMVDGNDECWDHDKCPVSSVKTAETNDEAVYLQKHASELGLEETTDDCKPLRYPRGYPEAALIEEPEGSVIEDNQSIISSMGIGRGTLLQNYKMSKRFGFGRGKSLIDE</sequence>
<protein>
    <submittedName>
        <fullName evidence="6">Gametocyte-specific factor 1-like</fullName>
    </submittedName>
</protein>
<dbReference type="AlphaFoldDB" id="A0AAJ7IWU8"/>
<keyword evidence="3" id="KW-0862">Zinc</keyword>
<dbReference type="RefSeq" id="XP_017878491.1">
    <property type="nucleotide sequence ID" value="XM_018023002.2"/>
</dbReference>
<evidence type="ECO:0000313" key="5">
    <source>
        <dbReference type="Proteomes" id="UP000694925"/>
    </source>
</evidence>
<dbReference type="Pfam" id="PF05253">
    <property type="entry name" value="zf-U11-48K"/>
    <property type="match status" value="2"/>
</dbReference>
<keyword evidence="1" id="KW-0479">Metal-binding</keyword>
<dbReference type="Proteomes" id="UP000694925">
    <property type="component" value="Unplaced"/>
</dbReference>
<reference evidence="6" key="1">
    <citation type="submission" date="2025-08" db="UniProtKB">
        <authorList>
            <consortium name="RefSeq"/>
        </authorList>
    </citation>
    <scope>IDENTIFICATION</scope>
    <source>
        <tissue evidence="6">Whole body</tissue>
    </source>
</reference>
<evidence type="ECO:0000256" key="2">
    <source>
        <dbReference type="ARBA" id="ARBA00022771"/>
    </source>
</evidence>
<keyword evidence="2" id="KW-0863">Zinc-finger</keyword>
<dbReference type="KEGG" id="ccal:108624041"/>
<name>A0AAJ7IWU8_9HYME</name>
<dbReference type="GO" id="GO:0008270">
    <property type="term" value="F:zinc ion binding"/>
    <property type="evidence" value="ECO:0007669"/>
    <property type="project" value="UniProtKB-KW"/>
</dbReference>